<dbReference type="AlphaFoldDB" id="A0A9D4VFK1"/>
<organism evidence="1 2">
    <name type="scientific">Adiantum capillus-veneris</name>
    <name type="common">Maidenhair fern</name>
    <dbReference type="NCBI Taxonomy" id="13818"/>
    <lineage>
        <taxon>Eukaryota</taxon>
        <taxon>Viridiplantae</taxon>
        <taxon>Streptophyta</taxon>
        <taxon>Embryophyta</taxon>
        <taxon>Tracheophyta</taxon>
        <taxon>Polypodiopsida</taxon>
        <taxon>Polypodiidae</taxon>
        <taxon>Polypodiales</taxon>
        <taxon>Pteridineae</taxon>
        <taxon>Pteridaceae</taxon>
        <taxon>Vittarioideae</taxon>
        <taxon>Adiantum</taxon>
    </lineage>
</organism>
<dbReference type="EMBL" id="JABFUD020000001">
    <property type="protein sequence ID" value="KAI5084711.1"/>
    <property type="molecule type" value="Genomic_DNA"/>
</dbReference>
<proteinExistence type="predicted"/>
<keyword evidence="2" id="KW-1185">Reference proteome</keyword>
<reference evidence="1" key="1">
    <citation type="submission" date="2021-01" db="EMBL/GenBank/DDBJ databases">
        <title>Adiantum capillus-veneris genome.</title>
        <authorList>
            <person name="Fang Y."/>
            <person name="Liao Q."/>
        </authorList>
    </citation>
    <scope>NUCLEOTIDE SEQUENCE</scope>
    <source>
        <strain evidence="1">H3</strain>
        <tissue evidence="1">Leaf</tissue>
    </source>
</reference>
<evidence type="ECO:0000313" key="1">
    <source>
        <dbReference type="EMBL" id="KAI5084711.1"/>
    </source>
</evidence>
<sequence length="127" mass="14635">MINSFYKARENEKYIEHDSLHGVVAYIVIEVWIPDNQEIEAKENCNTCKRGSGVNTQERVERSKGYLGLGELCEKIPSILYTIQDREKIRRSRNNPFCYSYAIPTLPLCIYCQTQRPTLATPMRSGA</sequence>
<name>A0A9D4VFK1_ADICA</name>
<dbReference type="Proteomes" id="UP000886520">
    <property type="component" value="Chromosome 1"/>
</dbReference>
<comment type="caution">
    <text evidence="1">The sequence shown here is derived from an EMBL/GenBank/DDBJ whole genome shotgun (WGS) entry which is preliminary data.</text>
</comment>
<evidence type="ECO:0000313" key="2">
    <source>
        <dbReference type="Proteomes" id="UP000886520"/>
    </source>
</evidence>
<protein>
    <submittedName>
        <fullName evidence="1">Uncharacterized protein</fullName>
    </submittedName>
</protein>
<accession>A0A9D4VFK1</accession>
<gene>
    <name evidence="1" type="ORF">GOP47_0000880</name>
</gene>